<evidence type="ECO:0000256" key="1">
    <source>
        <dbReference type="ARBA" id="ARBA00023118"/>
    </source>
</evidence>
<keyword evidence="4" id="KW-1185">Reference proteome</keyword>
<accession>A0A1N7SF74</accession>
<dbReference type="AlphaFoldDB" id="A0A1N7SF74"/>
<sequence length="436" mass="50379">MSSALFEQFRKNISIGNASEISTSYQSITTRLNKDFYESDSDNAHCLQVGSYGRHTAIHGISDLDMLFELPWELYERYRQREGNGPSQLLQAVRDSLKTRYSSTEIKGDGQVVVVQFKKFKVEVLPAFYRKDTNDYLHPDTNNGGSWKVTYPRQEMDAMREMNTRTNRNFRHACKMLRSWKNEHGVPMSGILIDTLCYRFFEGCKDFDQKSYAAYPELVATLFTYLADLEQKDYWRAPGSQAHIANKGNFHRKAKKAAQACIQARDETDEPKRAKLWREVFGRDFPLEVKVVRTTAATESFSFKRDSGDAAEEFIEDKYPVDIRSELEVDCDYASTTQNGRLRALANTFPWLKHGMSLRFHIVECDVGEPYEVMWKVRNVGDEAVRRNQIRGQIVRDGGSRERKETANFHGPHFVECYVIRNGVCVARDRIDVPIE</sequence>
<protein>
    <recommendedName>
        <fullName evidence="2">Adenylyl/Guanylyl and SMODS C-terminal sensor domain-containing protein</fullName>
    </recommendedName>
</protein>
<keyword evidence="1" id="KW-0051">Antiviral defense</keyword>
<organism evidence="3 4">
    <name type="scientific">Paraburkholderia ribeironis</name>
    <dbReference type="NCBI Taxonomy" id="1247936"/>
    <lineage>
        <taxon>Bacteria</taxon>
        <taxon>Pseudomonadati</taxon>
        <taxon>Pseudomonadota</taxon>
        <taxon>Betaproteobacteria</taxon>
        <taxon>Burkholderiales</taxon>
        <taxon>Burkholderiaceae</taxon>
        <taxon>Paraburkholderia</taxon>
    </lineage>
</organism>
<evidence type="ECO:0000313" key="4">
    <source>
        <dbReference type="Proteomes" id="UP000187012"/>
    </source>
</evidence>
<name>A0A1N7SF74_9BURK</name>
<dbReference type="InterPro" id="IPR040511">
    <property type="entry name" value="AGS_C"/>
</dbReference>
<dbReference type="SUPFAM" id="SSF81301">
    <property type="entry name" value="Nucleotidyltransferase"/>
    <property type="match status" value="1"/>
</dbReference>
<dbReference type="InterPro" id="IPR006116">
    <property type="entry name" value="NT_2-5OAS_ClassI-CCAase"/>
</dbReference>
<feature type="domain" description="Adenylyl/Guanylyl and SMODS C-terminal sensor" evidence="2">
    <location>
        <begin position="310"/>
        <end position="436"/>
    </location>
</feature>
<dbReference type="Proteomes" id="UP000187012">
    <property type="component" value="Unassembled WGS sequence"/>
</dbReference>
<dbReference type="Pfam" id="PF18144">
    <property type="entry name" value="SMODS"/>
    <property type="match status" value="1"/>
</dbReference>
<dbReference type="Pfam" id="PF18134">
    <property type="entry name" value="AGS_C"/>
    <property type="match status" value="1"/>
</dbReference>
<dbReference type="GO" id="GO:0016779">
    <property type="term" value="F:nucleotidyltransferase activity"/>
    <property type="evidence" value="ECO:0007669"/>
    <property type="project" value="InterPro"/>
</dbReference>
<evidence type="ECO:0000313" key="3">
    <source>
        <dbReference type="EMBL" id="SIT45609.1"/>
    </source>
</evidence>
<dbReference type="Gene3D" id="3.30.460.10">
    <property type="entry name" value="Beta Polymerase, domain 2"/>
    <property type="match status" value="1"/>
</dbReference>
<dbReference type="GO" id="GO:0051607">
    <property type="term" value="P:defense response to virus"/>
    <property type="evidence" value="ECO:0007669"/>
    <property type="project" value="UniProtKB-KW"/>
</dbReference>
<dbReference type="CDD" id="cd05400">
    <property type="entry name" value="NT_2-5OAS_ClassI-CCAase"/>
    <property type="match status" value="1"/>
</dbReference>
<dbReference type="RefSeq" id="WP_094782025.1">
    <property type="nucleotide sequence ID" value="NZ_CYGX02000058.1"/>
</dbReference>
<dbReference type="SMR" id="A0A1N7SF74"/>
<evidence type="ECO:0000259" key="2">
    <source>
        <dbReference type="Pfam" id="PF18134"/>
    </source>
</evidence>
<dbReference type="InterPro" id="IPR043519">
    <property type="entry name" value="NT_sf"/>
</dbReference>
<reference evidence="3 4" key="1">
    <citation type="submission" date="2016-12" db="EMBL/GenBank/DDBJ databases">
        <authorList>
            <person name="Song W.-J."/>
            <person name="Kurnit D.M."/>
        </authorList>
    </citation>
    <scope>NUCLEOTIDE SEQUENCE [LARGE SCALE GENOMIC DNA]</scope>
    <source>
        <strain evidence="3 4">STM7296</strain>
    </source>
</reference>
<dbReference type="EMBL" id="CYGX02000058">
    <property type="protein sequence ID" value="SIT45609.1"/>
    <property type="molecule type" value="Genomic_DNA"/>
</dbReference>
<proteinExistence type="predicted"/>
<dbReference type="OrthoDB" id="2082416at2"/>
<dbReference type="STRING" id="1247936.BN2475_580008"/>
<gene>
    <name evidence="3" type="ORF">BN2475_580008</name>
</gene>